<protein>
    <recommendedName>
        <fullName evidence="2">Chitin-binding type-4 domain-containing protein</fullName>
    </recommendedName>
</protein>
<gene>
    <name evidence="3" type="ORF">GHT06_022710</name>
</gene>
<proteinExistence type="predicted"/>
<evidence type="ECO:0000313" key="3">
    <source>
        <dbReference type="EMBL" id="KAI9552345.1"/>
    </source>
</evidence>
<feature type="domain" description="Chitin-binding type-4" evidence="2">
    <location>
        <begin position="26"/>
        <end position="215"/>
    </location>
</feature>
<evidence type="ECO:0000313" key="4">
    <source>
        <dbReference type="Proteomes" id="UP000820818"/>
    </source>
</evidence>
<sequence>MEQSVFQLSAVMVLVVMMAPTAIVGHGMMLNPPQRSSMFRFGFAVPPNYNDNGLNCGGFGVQYNSVNKGRCGECGDEWSLPRPRPNDEGGRYGTGIKGKTYRQGSVIDITVNVSANHKGYFEFRLCPKNSASELVTQECLNNNLLKLADGSTRYYLPSSIAQPFNPQVQLPVGLTCDNCVLQWWYRAGNSWGVCDNGVGALGCGDQETFVNCADIAIVP</sequence>
<keyword evidence="1" id="KW-0812">Transmembrane</keyword>
<dbReference type="InterPro" id="IPR004302">
    <property type="entry name" value="Cellulose/chitin-bd_N"/>
</dbReference>
<dbReference type="PANTHER" id="PTHR21113:SF4">
    <property type="entry name" value="CHITIN-BINDING TYPE-4 DOMAIN-CONTAINING PROTEIN"/>
    <property type="match status" value="1"/>
</dbReference>
<dbReference type="EMBL" id="WJBH02000010">
    <property type="protein sequence ID" value="KAI9552345.1"/>
    <property type="molecule type" value="Genomic_DNA"/>
</dbReference>
<accession>A0AAD5PRB6</accession>
<keyword evidence="1" id="KW-0472">Membrane</keyword>
<feature type="transmembrane region" description="Helical" evidence="1">
    <location>
        <begin position="6"/>
        <end position="30"/>
    </location>
</feature>
<dbReference type="AlphaFoldDB" id="A0AAD5PRB6"/>
<dbReference type="Proteomes" id="UP000820818">
    <property type="component" value="Linkage Group LG10"/>
</dbReference>
<keyword evidence="4" id="KW-1185">Reference proteome</keyword>
<organism evidence="3 4">
    <name type="scientific">Daphnia sinensis</name>
    <dbReference type="NCBI Taxonomy" id="1820382"/>
    <lineage>
        <taxon>Eukaryota</taxon>
        <taxon>Metazoa</taxon>
        <taxon>Ecdysozoa</taxon>
        <taxon>Arthropoda</taxon>
        <taxon>Crustacea</taxon>
        <taxon>Branchiopoda</taxon>
        <taxon>Diplostraca</taxon>
        <taxon>Cladocera</taxon>
        <taxon>Anomopoda</taxon>
        <taxon>Daphniidae</taxon>
        <taxon>Daphnia</taxon>
        <taxon>Daphnia similis group</taxon>
    </lineage>
</organism>
<dbReference type="Pfam" id="PF03067">
    <property type="entry name" value="LPMO_10"/>
    <property type="match status" value="1"/>
</dbReference>
<evidence type="ECO:0000256" key="1">
    <source>
        <dbReference type="SAM" id="Phobius"/>
    </source>
</evidence>
<reference evidence="3 4" key="1">
    <citation type="submission" date="2022-05" db="EMBL/GenBank/DDBJ databases">
        <title>A multi-omics perspective on studying reproductive biology in Daphnia sinensis.</title>
        <authorList>
            <person name="Jia J."/>
        </authorList>
    </citation>
    <scope>NUCLEOTIDE SEQUENCE [LARGE SCALE GENOMIC DNA]</scope>
    <source>
        <strain evidence="3 4">WSL</strain>
    </source>
</reference>
<keyword evidence="1" id="KW-1133">Transmembrane helix</keyword>
<evidence type="ECO:0000259" key="2">
    <source>
        <dbReference type="Pfam" id="PF03067"/>
    </source>
</evidence>
<dbReference type="PANTHER" id="PTHR21113">
    <property type="entry name" value="AGAP001705-PA"/>
    <property type="match status" value="1"/>
</dbReference>
<comment type="caution">
    <text evidence="3">The sequence shown here is derived from an EMBL/GenBank/DDBJ whole genome shotgun (WGS) entry which is preliminary data.</text>
</comment>
<name>A0AAD5PRB6_9CRUS</name>